<dbReference type="GO" id="GO:0008982">
    <property type="term" value="F:protein-N(PI)-phosphohistidine-sugar phosphotransferase activity"/>
    <property type="evidence" value="ECO:0007669"/>
    <property type="project" value="InterPro"/>
</dbReference>
<evidence type="ECO:0000256" key="5">
    <source>
        <dbReference type="ARBA" id="ARBA00022679"/>
    </source>
</evidence>
<evidence type="ECO:0000256" key="2">
    <source>
        <dbReference type="ARBA" id="ARBA00022448"/>
    </source>
</evidence>
<dbReference type="SUPFAM" id="SSF52728">
    <property type="entry name" value="PTS IIb component"/>
    <property type="match status" value="1"/>
</dbReference>
<evidence type="ECO:0000256" key="4">
    <source>
        <dbReference type="ARBA" id="ARBA00022597"/>
    </source>
</evidence>
<proteinExistence type="predicted"/>
<dbReference type="PROSITE" id="PS51101">
    <property type="entry name" value="PTS_EIIB_TYPE_4"/>
    <property type="match status" value="1"/>
</dbReference>
<gene>
    <name evidence="9" type="ORF">A2Z06_01105</name>
</gene>
<reference evidence="9 10" key="1">
    <citation type="journal article" date="2016" name="Nat. Commun.">
        <title>Thousands of microbial genomes shed light on interconnected biogeochemical processes in an aquifer system.</title>
        <authorList>
            <person name="Anantharaman K."/>
            <person name="Brown C.T."/>
            <person name="Hug L.A."/>
            <person name="Sharon I."/>
            <person name="Castelle C.J."/>
            <person name="Probst A.J."/>
            <person name="Thomas B.C."/>
            <person name="Singh A."/>
            <person name="Wilkins M.J."/>
            <person name="Karaoz U."/>
            <person name="Brodie E.L."/>
            <person name="Williams K.H."/>
            <person name="Hubbard S.S."/>
            <person name="Banfield J.F."/>
        </authorList>
    </citation>
    <scope>NUCLEOTIDE SEQUENCE [LARGE SCALE GENOMIC DNA]</scope>
</reference>
<organism evidence="9 10">
    <name type="scientific">Candidatus Glassbacteria bacterium RBG_16_58_8</name>
    <dbReference type="NCBI Taxonomy" id="1817866"/>
    <lineage>
        <taxon>Bacteria</taxon>
        <taxon>Candidatus Glassiibacteriota</taxon>
    </lineage>
</organism>
<keyword evidence="7" id="KW-0418">Kinase</keyword>
<keyword evidence="2" id="KW-0813">Transport</keyword>
<dbReference type="InterPro" id="IPR036667">
    <property type="entry name" value="PTS_IIB_sorbose-sp_sf"/>
</dbReference>
<dbReference type="GO" id="GO:0009401">
    <property type="term" value="P:phosphoenolpyruvate-dependent sugar phosphotransferase system"/>
    <property type="evidence" value="ECO:0007669"/>
    <property type="project" value="UniProtKB-KW"/>
</dbReference>
<dbReference type="InterPro" id="IPR004720">
    <property type="entry name" value="PTS_IIB_sorbose-sp"/>
</dbReference>
<dbReference type="GO" id="GO:0016301">
    <property type="term" value="F:kinase activity"/>
    <property type="evidence" value="ECO:0007669"/>
    <property type="project" value="UniProtKB-KW"/>
</dbReference>
<feature type="domain" description="PTS EIIB type-4" evidence="8">
    <location>
        <begin position="1"/>
        <end position="164"/>
    </location>
</feature>
<accession>A0A1F5YCE8</accession>
<evidence type="ECO:0000256" key="3">
    <source>
        <dbReference type="ARBA" id="ARBA00022490"/>
    </source>
</evidence>
<evidence type="ECO:0000313" key="9">
    <source>
        <dbReference type="EMBL" id="OGF97636.1"/>
    </source>
</evidence>
<evidence type="ECO:0000256" key="6">
    <source>
        <dbReference type="ARBA" id="ARBA00022683"/>
    </source>
</evidence>
<comment type="caution">
    <text evidence="9">The sequence shown here is derived from an EMBL/GenBank/DDBJ whole genome shotgun (WGS) entry which is preliminary data.</text>
</comment>
<evidence type="ECO:0000256" key="7">
    <source>
        <dbReference type="ARBA" id="ARBA00022777"/>
    </source>
</evidence>
<sequence>MSIVLYRVDDRLIHGQVTVGWGRALQPDTIILVDDEVASNPWEEKLFQSSAPEPLKVSVWSSDVAVKEVQAVQSSEGVAFLLTRDLKTLVGLIERGVEIPSVNLGGLHFSPNKVQVLPYLSFDKEDIEMLRFLREREIEIDVRDLPTAEKKDVFDLLKAKGLLSHG</sequence>
<dbReference type="Proteomes" id="UP000179034">
    <property type="component" value="Unassembled WGS sequence"/>
</dbReference>
<name>A0A1F5YCE8_9BACT</name>
<dbReference type="EMBL" id="MFIW01000072">
    <property type="protein sequence ID" value="OGF97636.1"/>
    <property type="molecule type" value="Genomic_DNA"/>
</dbReference>
<evidence type="ECO:0000256" key="1">
    <source>
        <dbReference type="ARBA" id="ARBA00004496"/>
    </source>
</evidence>
<keyword evidence="3" id="KW-0963">Cytoplasm</keyword>
<keyword evidence="6" id="KW-0598">Phosphotransferase system</keyword>
<comment type="subcellular location">
    <subcellularLocation>
        <location evidence="1">Cytoplasm</location>
    </subcellularLocation>
</comment>
<dbReference type="Pfam" id="PF03830">
    <property type="entry name" value="PTSIIB_sorb"/>
    <property type="match status" value="1"/>
</dbReference>
<protein>
    <recommendedName>
        <fullName evidence="8">PTS EIIB type-4 domain-containing protein</fullName>
    </recommendedName>
</protein>
<evidence type="ECO:0000313" key="10">
    <source>
        <dbReference type="Proteomes" id="UP000179034"/>
    </source>
</evidence>
<keyword evidence="5" id="KW-0808">Transferase</keyword>
<evidence type="ECO:0000259" key="8">
    <source>
        <dbReference type="PROSITE" id="PS51101"/>
    </source>
</evidence>
<keyword evidence="4" id="KW-0762">Sugar transport</keyword>
<dbReference type="Gene3D" id="3.40.35.10">
    <property type="entry name" value="Phosphotransferase system, sorbose subfamily IIB component"/>
    <property type="match status" value="1"/>
</dbReference>
<dbReference type="AlphaFoldDB" id="A0A1F5YCE8"/>
<dbReference type="GO" id="GO:0005737">
    <property type="term" value="C:cytoplasm"/>
    <property type="evidence" value="ECO:0007669"/>
    <property type="project" value="UniProtKB-SubCell"/>
</dbReference>